<evidence type="ECO:0000256" key="2">
    <source>
        <dbReference type="ARBA" id="ARBA00009463"/>
    </source>
</evidence>
<dbReference type="InterPro" id="IPR022694">
    <property type="entry name" value="3-OHacyl-CoA_DH"/>
</dbReference>
<dbReference type="Gene3D" id="3.40.50.720">
    <property type="entry name" value="NAD(P)-binding Rossmann-like Domain"/>
    <property type="match status" value="1"/>
</dbReference>
<evidence type="ECO:0000313" key="8">
    <source>
        <dbReference type="Proteomes" id="UP000183810"/>
    </source>
</evidence>
<evidence type="ECO:0000256" key="4">
    <source>
        <dbReference type="PIRSR" id="PIRSR000105-1"/>
    </source>
</evidence>
<evidence type="ECO:0000256" key="3">
    <source>
        <dbReference type="ARBA" id="ARBA00023002"/>
    </source>
</evidence>
<dbReference type="KEGG" id="nsl:BOX37_22855"/>
<evidence type="ECO:0000256" key="1">
    <source>
        <dbReference type="ARBA" id="ARBA00005086"/>
    </source>
</evidence>
<feature type="domain" description="3-hydroxyacyl-CoA dehydrogenase NAD binding" evidence="6">
    <location>
        <begin position="4"/>
        <end position="182"/>
    </location>
</feature>
<dbReference type="OrthoDB" id="9771883at2"/>
<evidence type="ECO:0000259" key="6">
    <source>
        <dbReference type="Pfam" id="PF02737"/>
    </source>
</evidence>
<dbReference type="GO" id="GO:0008691">
    <property type="term" value="F:3-hydroxybutyryl-CoA dehydrogenase activity"/>
    <property type="evidence" value="ECO:0007669"/>
    <property type="project" value="TreeGrafter"/>
</dbReference>
<dbReference type="AlphaFoldDB" id="A0A1J0VW54"/>
<evidence type="ECO:0000313" key="7">
    <source>
        <dbReference type="EMBL" id="APE36296.1"/>
    </source>
</evidence>
<dbReference type="InterPro" id="IPR036291">
    <property type="entry name" value="NAD(P)-bd_dom_sf"/>
</dbReference>
<organism evidence="7 8">
    <name type="scientific">Nocardia mangyaensis</name>
    <dbReference type="NCBI Taxonomy" id="2213200"/>
    <lineage>
        <taxon>Bacteria</taxon>
        <taxon>Bacillati</taxon>
        <taxon>Actinomycetota</taxon>
        <taxon>Actinomycetes</taxon>
        <taxon>Mycobacteriales</taxon>
        <taxon>Nocardiaceae</taxon>
        <taxon>Nocardia</taxon>
    </lineage>
</organism>
<dbReference type="InterPro" id="IPR006176">
    <property type="entry name" value="3-OHacyl-CoA_DH_NAD-bd"/>
</dbReference>
<dbReference type="EMBL" id="CP018082">
    <property type="protein sequence ID" value="APE36296.1"/>
    <property type="molecule type" value="Genomic_DNA"/>
</dbReference>
<dbReference type="InterPro" id="IPR008927">
    <property type="entry name" value="6-PGluconate_DH-like_C_sf"/>
</dbReference>
<keyword evidence="8" id="KW-1185">Reference proteome</keyword>
<dbReference type="Proteomes" id="UP000183810">
    <property type="component" value="Chromosome"/>
</dbReference>
<keyword evidence="3" id="KW-0560">Oxidoreductase</keyword>
<dbReference type="SUPFAM" id="SSF48179">
    <property type="entry name" value="6-phosphogluconate dehydrogenase C-terminal domain-like"/>
    <property type="match status" value="1"/>
</dbReference>
<dbReference type="NCBIfam" id="NF005875">
    <property type="entry name" value="PRK07819.1"/>
    <property type="match status" value="1"/>
</dbReference>
<name>A0A1J0VW54_9NOCA</name>
<dbReference type="FunFam" id="3.40.50.720:FF:000009">
    <property type="entry name" value="Fatty oxidation complex, alpha subunit"/>
    <property type="match status" value="1"/>
</dbReference>
<proteinExistence type="inferred from homology"/>
<reference evidence="7" key="1">
    <citation type="submission" date="2016-11" db="EMBL/GenBank/DDBJ databases">
        <authorList>
            <person name="Jaros S."/>
            <person name="Januszkiewicz K."/>
            <person name="Wedrychowicz H."/>
        </authorList>
    </citation>
    <scope>NUCLEOTIDE SEQUENCE [LARGE SCALE GENOMIC DNA]</scope>
    <source>
        <strain evidence="7">Y48</strain>
    </source>
</reference>
<gene>
    <name evidence="7" type="ORF">BOX37_22855</name>
</gene>
<dbReference type="PANTHER" id="PTHR48075">
    <property type="entry name" value="3-HYDROXYACYL-COA DEHYDROGENASE FAMILY PROTEIN"/>
    <property type="match status" value="1"/>
</dbReference>
<dbReference type="PANTHER" id="PTHR48075:SF9">
    <property type="entry name" value="3-HYDROXYBUTYRYL-COA DEHYDROGENASE"/>
    <property type="match status" value="1"/>
</dbReference>
<dbReference type="Gene3D" id="1.10.1040.10">
    <property type="entry name" value="N-(1-d-carboxylethyl)-l-norvaline Dehydrogenase, domain 2"/>
    <property type="match status" value="1"/>
</dbReference>
<sequence length="283" mass="29786">MELIGVIGGGTMGAGIAEVCAKAGSSVLVLETKPEFAEAAHQRIAGSISKGVARGKITQEEADAAIARVRVTLDIDEFADRDLVIEAAPEIEAVKYEIFGKLDKIVKPEGILATNTSSIPVIKVAGATERPERVVGVHFFNPVPVMPLVEIISTLVTAPEAATAVTDYAKNTLGKLTVQAGDRSGFIVNALLIPYLCSAIRMLESGYATAEDIDAAMKGGCGYPMGPLTLLDTVGLDIALAASESLYAEFAEPHLAPPALLRRMVEAGRLGRKSGRGFYDYAQ</sequence>
<dbReference type="GO" id="GO:0006635">
    <property type="term" value="P:fatty acid beta-oxidation"/>
    <property type="evidence" value="ECO:0007669"/>
    <property type="project" value="TreeGrafter"/>
</dbReference>
<dbReference type="PIRSF" id="PIRSF000105">
    <property type="entry name" value="HCDH"/>
    <property type="match status" value="1"/>
</dbReference>
<dbReference type="InterPro" id="IPR013328">
    <property type="entry name" value="6PGD_dom2"/>
</dbReference>
<evidence type="ECO:0000259" key="5">
    <source>
        <dbReference type="Pfam" id="PF00725"/>
    </source>
</evidence>
<dbReference type="InterPro" id="IPR006108">
    <property type="entry name" value="3HC_DH_C"/>
</dbReference>
<dbReference type="Pfam" id="PF00725">
    <property type="entry name" value="3HCDH"/>
    <property type="match status" value="1"/>
</dbReference>
<dbReference type="RefSeq" id="WP_071929474.1">
    <property type="nucleotide sequence ID" value="NZ_CP018082.1"/>
</dbReference>
<dbReference type="Pfam" id="PF02737">
    <property type="entry name" value="3HCDH_N"/>
    <property type="match status" value="1"/>
</dbReference>
<protein>
    <submittedName>
        <fullName evidence="7">3-hydroxybutyryl-CoA dehydrogenase</fullName>
    </submittedName>
</protein>
<accession>A0A1J0VW54</accession>
<dbReference type="GO" id="GO:0070403">
    <property type="term" value="F:NAD+ binding"/>
    <property type="evidence" value="ECO:0007669"/>
    <property type="project" value="InterPro"/>
</dbReference>
<feature type="site" description="Important for catalytic activity" evidence="4">
    <location>
        <position position="138"/>
    </location>
</feature>
<comment type="similarity">
    <text evidence="2">Belongs to the 3-hydroxyacyl-CoA dehydrogenase family.</text>
</comment>
<comment type="pathway">
    <text evidence="1">Lipid metabolism; butanoate metabolism.</text>
</comment>
<feature type="domain" description="3-hydroxyacyl-CoA dehydrogenase C-terminal" evidence="5">
    <location>
        <begin position="185"/>
        <end position="281"/>
    </location>
</feature>
<dbReference type="SUPFAM" id="SSF51735">
    <property type="entry name" value="NAD(P)-binding Rossmann-fold domains"/>
    <property type="match status" value="1"/>
</dbReference>